<dbReference type="Pfam" id="PF00577">
    <property type="entry name" value="Usher"/>
    <property type="match status" value="1"/>
</dbReference>
<reference evidence="1 2" key="1">
    <citation type="submission" date="2018-06" db="EMBL/GenBank/DDBJ databases">
        <authorList>
            <consortium name="Pathogen Informatics"/>
            <person name="Doyle S."/>
        </authorList>
    </citation>
    <scope>NUCLEOTIDE SEQUENCE [LARGE SCALE GENOMIC DNA]</scope>
    <source>
        <strain evidence="1 2">NCTC204</strain>
    </source>
</reference>
<dbReference type="EMBL" id="UGMD01000002">
    <property type="protein sequence ID" value="STV03326.1"/>
    <property type="molecule type" value="Genomic_DNA"/>
</dbReference>
<dbReference type="GO" id="GO:0015473">
    <property type="term" value="F:fimbrial usher porin activity"/>
    <property type="evidence" value="ECO:0007669"/>
    <property type="project" value="InterPro"/>
</dbReference>
<gene>
    <name evidence="1" type="ORF">NCTC204_03203</name>
</gene>
<evidence type="ECO:0000313" key="2">
    <source>
        <dbReference type="Proteomes" id="UP000255192"/>
    </source>
</evidence>
<dbReference type="Proteomes" id="UP000255192">
    <property type="component" value="Unassembled WGS sequence"/>
</dbReference>
<evidence type="ECO:0000313" key="1">
    <source>
        <dbReference type="EMBL" id="STV03326.1"/>
    </source>
</evidence>
<sequence length="135" mass="15374">MAAKKRHDLHGEPEPAGRLGGFYLSGRISDYWNRSGTEKQYQVSYNNSFGRLSWSASAQRVYTPDSSGHRRDDRISLNFSYPLWFGDNRTANLTSNTSFNNSRFASSQIGINGSLDSENNLNYGRVDHHRHRRSA</sequence>
<organism evidence="1 2">
    <name type="scientific">Klebsiella pneumoniae</name>
    <dbReference type="NCBI Taxonomy" id="573"/>
    <lineage>
        <taxon>Bacteria</taxon>
        <taxon>Pseudomonadati</taxon>
        <taxon>Pseudomonadota</taxon>
        <taxon>Gammaproteobacteria</taxon>
        <taxon>Enterobacterales</taxon>
        <taxon>Enterobacteriaceae</taxon>
        <taxon>Klebsiella/Raoultella group</taxon>
        <taxon>Klebsiella</taxon>
        <taxon>Klebsiella pneumoniae complex</taxon>
    </lineage>
</organism>
<dbReference type="PANTHER" id="PTHR30451">
    <property type="entry name" value="OUTER MEMBRANE USHER PROTEIN"/>
    <property type="match status" value="1"/>
</dbReference>
<dbReference type="AlphaFoldDB" id="A0A378A929"/>
<dbReference type="GO" id="GO:0009297">
    <property type="term" value="P:pilus assembly"/>
    <property type="evidence" value="ECO:0007669"/>
    <property type="project" value="InterPro"/>
</dbReference>
<protein>
    <submittedName>
        <fullName evidence="1">Fimbriae usher protein StcC</fullName>
    </submittedName>
</protein>
<dbReference type="InterPro" id="IPR000015">
    <property type="entry name" value="Fimb_usher"/>
</dbReference>
<accession>A0A378A929</accession>
<proteinExistence type="predicted"/>
<name>A0A378A929_KLEPN</name>
<dbReference type="PANTHER" id="PTHR30451:SF3">
    <property type="entry name" value="OUTER MEMBRANE USHER PROTEIN HTRE-RELATED"/>
    <property type="match status" value="1"/>
</dbReference>
<dbReference type="GO" id="GO:0009279">
    <property type="term" value="C:cell outer membrane"/>
    <property type="evidence" value="ECO:0007669"/>
    <property type="project" value="TreeGrafter"/>
</dbReference>